<dbReference type="Proteomes" id="UP000469011">
    <property type="component" value="Unassembled WGS sequence"/>
</dbReference>
<dbReference type="RefSeq" id="WP_163465101.1">
    <property type="nucleotide sequence ID" value="NZ_JAAAMG010000018.1"/>
</dbReference>
<name>A0A6N9T8N4_9HYPH</name>
<gene>
    <name evidence="6" type="ORF">GTK09_19485</name>
</gene>
<keyword evidence="4" id="KW-0804">Transcription</keyword>
<comment type="similarity">
    <text evidence="1">Belongs to the LysR transcriptional regulatory family.</text>
</comment>
<protein>
    <submittedName>
        <fullName evidence="6">LysR family transcriptional regulator</fullName>
    </submittedName>
</protein>
<dbReference type="GO" id="GO:0010628">
    <property type="term" value="P:positive regulation of gene expression"/>
    <property type="evidence" value="ECO:0007669"/>
    <property type="project" value="TreeGrafter"/>
</dbReference>
<evidence type="ECO:0000313" key="7">
    <source>
        <dbReference type="Proteomes" id="UP000469011"/>
    </source>
</evidence>
<evidence type="ECO:0000259" key="5">
    <source>
        <dbReference type="PROSITE" id="PS50931"/>
    </source>
</evidence>
<dbReference type="InterPro" id="IPR005119">
    <property type="entry name" value="LysR_subst-bd"/>
</dbReference>
<dbReference type="GO" id="GO:0043565">
    <property type="term" value="F:sequence-specific DNA binding"/>
    <property type="evidence" value="ECO:0007669"/>
    <property type="project" value="TreeGrafter"/>
</dbReference>
<dbReference type="PRINTS" id="PR00039">
    <property type="entry name" value="HTHLYSR"/>
</dbReference>
<evidence type="ECO:0000256" key="4">
    <source>
        <dbReference type="ARBA" id="ARBA00023163"/>
    </source>
</evidence>
<dbReference type="SUPFAM" id="SSF46785">
    <property type="entry name" value="Winged helix' DNA-binding domain"/>
    <property type="match status" value="1"/>
</dbReference>
<keyword evidence="7" id="KW-1185">Reference proteome</keyword>
<dbReference type="InterPro" id="IPR036388">
    <property type="entry name" value="WH-like_DNA-bd_sf"/>
</dbReference>
<proteinExistence type="inferred from homology"/>
<comment type="caution">
    <text evidence="6">The sequence shown here is derived from an EMBL/GenBank/DDBJ whole genome shotgun (WGS) entry which is preliminary data.</text>
</comment>
<dbReference type="InterPro" id="IPR036390">
    <property type="entry name" value="WH_DNA-bd_sf"/>
</dbReference>
<evidence type="ECO:0000313" key="6">
    <source>
        <dbReference type="EMBL" id="NDW06605.1"/>
    </source>
</evidence>
<organism evidence="6 7">
    <name type="scientific">Jiella pacifica</name>
    <dbReference type="NCBI Taxonomy" id="2696469"/>
    <lineage>
        <taxon>Bacteria</taxon>
        <taxon>Pseudomonadati</taxon>
        <taxon>Pseudomonadota</taxon>
        <taxon>Alphaproteobacteria</taxon>
        <taxon>Hyphomicrobiales</taxon>
        <taxon>Aurantimonadaceae</taxon>
        <taxon>Jiella</taxon>
    </lineage>
</organism>
<dbReference type="PANTHER" id="PTHR30427">
    <property type="entry name" value="TRANSCRIPTIONAL ACTIVATOR PROTEIN LYSR"/>
    <property type="match status" value="1"/>
</dbReference>
<reference evidence="6 7" key="1">
    <citation type="submission" date="2020-01" db="EMBL/GenBank/DDBJ databases">
        <title>Jiella pacifica sp. nov.</title>
        <authorList>
            <person name="Xue Z."/>
            <person name="Zhu S."/>
            <person name="Chen J."/>
            <person name="Yang J."/>
        </authorList>
    </citation>
    <scope>NUCLEOTIDE SEQUENCE [LARGE SCALE GENOMIC DNA]</scope>
    <source>
        <strain evidence="6 7">40Bstr34</strain>
    </source>
</reference>
<dbReference type="Pfam" id="PF00126">
    <property type="entry name" value="HTH_1"/>
    <property type="match status" value="1"/>
</dbReference>
<evidence type="ECO:0000256" key="1">
    <source>
        <dbReference type="ARBA" id="ARBA00009437"/>
    </source>
</evidence>
<dbReference type="Pfam" id="PF03466">
    <property type="entry name" value="LysR_substrate"/>
    <property type="match status" value="1"/>
</dbReference>
<dbReference type="AlphaFoldDB" id="A0A6N9T8N4"/>
<evidence type="ECO:0000256" key="3">
    <source>
        <dbReference type="ARBA" id="ARBA00023125"/>
    </source>
</evidence>
<dbReference type="EMBL" id="JAAAMG010000018">
    <property type="protein sequence ID" value="NDW06605.1"/>
    <property type="molecule type" value="Genomic_DNA"/>
</dbReference>
<sequence length="298" mass="31995">MRARQLEVFCALMRAGTVTGAAATLNISQPALSQILLHAEDQLGFKLFHRVKRRLVPTEEALELYPEAERIFGELAALRRRTADMRRGRTGLLRIAASAPPAMALIPGALADFRASYPDVVVRSQIAPMRHIVDMLRDGDIALGIVMNDKPHHGIDVEKIGESHLACLVPGEHPLASRASIGFADLAAYPLIAYRPEVLPGLLLSAIADAENLEYAPAIEIDVSISALPFVQSGLGIAIVDSLLPWGLFSGVRIVPFVPKTALPVAILTRTNHPISGAAKLMREKVSLAWAGYSAGSG</sequence>
<dbReference type="GO" id="GO:0003700">
    <property type="term" value="F:DNA-binding transcription factor activity"/>
    <property type="evidence" value="ECO:0007669"/>
    <property type="project" value="InterPro"/>
</dbReference>
<dbReference type="PROSITE" id="PS50931">
    <property type="entry name" value="HTH_LYSR"/>
    <property type="match status" value="1"/>
</dbReference>
<feature type="domain" description="HTH lysR-type" evidence="5">
    <location>
        <begin position="1"/>
        <end position="58"/>
    </location>
</feature>
<dbReference type="Gene3D" id="3.40.190.290">
    <property type="match status" value="1"/>
</dbReference>
<dbReference type="Gene3D" id="1.10.10.10">
    <property type="entry name" value="Winged helix-like DNA-binding domain superfamily/Winged helix DNA-binding domain"/>
    <property type="match status" value="1"/>
</dbReference>
<evidence type="ECO:0000256" key="2">
    <source>
        <dbReference type="ARBA" id="ARBA00023015"/>
    </source>
</evidence>
<dbReference type="SUPFAM" id="SSF53850">
    <property type="entry name" value="Periplasmic binding protein-like II"/>
    <property type="match status" value="1"/>
</dbReference>
<accession>A0A6N9T8N4</accession>
<keyword evidence="2" id="KW-0805">Transcription regulation</keyword>
<keyword evidence="3" id="KW-0238">DNA-binding</keyword>
<dbReference type="PANTHER" id="PTHR30427:SF1">
    <property type="entry name" value="TRANSCRIPTIONAL ACTIVATOR PROTEIN LYSR"/>
    <property type="match status" value="1"/>
</dbReference>
<dbReference type="InterPro" id="IPR000847">
    <property type="entry name" value="LysR_HTH_N"/>
</dbReference>